<dbReference type="Proteomes" id="UP000199331">
    <property type="component" value="Unassembled WGS sequence"/>
</dbReference>
<protein>
    <submittedName>
        <fullName evidence="2">Uncharacterized protein</fullName>
    </submittedName>
</protein>
<dbReference type="AlphaFoldDB" id="A0A1I5KAA6"/>
<name>A0A1I5KAA6_9SPHN</name>
<dbReference type="OrthoDB" id="7596442at2"/>
<dbReference type="EMBL" id="FOWZ01000001">
    <property type="protein sequence ID" value="SFO81673.1"/>
    <property type="molecule type" value="Genomic_DNA"/>
</dbReference>
<dbReference type="RefSeq" id="WP_090476178.1">
    <property type="nucleotide sequence ID" value="NZ_FOWZ01000001.1"/>
</dbReference>
<organism evidence="2 3">
    <name type="scientific">Qipengyuania nanhaisediminis</name>
    <dbReference type="NCBI Taxonomy" id="604088"/>
    <lineage>
        <taxon>Bacteria</taxon>
        <taxon>Pseudomonadati</taxon>
        <taxon>Pseudomonadota</taxon>
        <taxon>Alphaproteobacteria</taxon>
        <taxon>Sphingomonadales</taxon>
        <taxon>Erythrobacteraceae</taxon>
        <taxon>Qipengyuania</taxon>
    </lineage>
</organism>
<feature type="region of interest" description="Disordered" evidence="1">
    <location>
        <begin position="1"/>
        <end position="22"/>
    </location>
</feature>
<evidence type="ECO:0000313" key="3">
    <source>
        <dbReference type="Proteomes" id="UP000199331"/>
    </source>
</evidence>
<reference evidence="3" key="1">
    <citation type="submission" date="2016-10" db="EMBL/GenBank/DDBJ databases">
        <authorList>
            <person name="Varghese N."/>
            <person name="Submissions S."/>
        </authorList>
    </citation>
    <scope>NUCLEOTIDE SEQUENCE [LARGE SCALE GENOMIC DNA]</scope>
    <source>
        <strain evidence="3">CGMCC 1.7715</strain>
    </source>
</reference>
<proteinExistence type="predicted"/>
<keyword evidence="3" id="KW-1185">Reference proteome</keyword>
<dbReference type="STRING" id="604088.SAMN04488060_0018"/>
<gene>
    <name evidence="2" type="ORF">SAMN04488060_0018</name>
</gene>
<accession>A0A1I5KAA6</accession>
<evidence type="ECO:0000313" key="2">
    <source>
        <dbReference type="EMBL" id="SFO81673.1"/>
    </source>
</evidence>
<sequence>MKKENGEPCGCNHPEKAQTPEQEEALLPELRALANTCGEETSKHDLVRVLVAACIEAGVNEGKQIVALLTRLNCNPKHVGMTLKNFAHPDRSRGDWFKGSSGAYRLHPLS</sequence>
<evidence type="ECO:0000256" key="1">
    <source>
        <dbReference type="SAM" id="MobiDB-lite"/>
    </source>
</evidence>